<gene>
    <name evidence="10" type="ORF">GCM10017566_38500</name>
</gene>
<dbReference type="AlphaFoldDB" id="A0A8H9IYR5"/>
<dbReference type="RefSeq" id="WP_145936649.1">
    <property type="nucleotide sequence ID" value="NZ_BNAV01000005.1"/>
</dbReference>
<reference evidence="10" key="2">
    <citation type="submission" date="2020-09" db="EMBL/GenBank/DDBJ databases">
        <authorList>
            <person name="Sun Q."/>
            <person name="Zhou Y."/>
        </authorList>
    </citation>
    <scope>NUCLEOTIDE SEQUENCE</scope>
    <source>
        <strain evidence="10">CGMCC 4.7679</strain>
    </source>
</reference>
<dbReference type="Gene3D" id="3.30.350.10">
    <property type="entry name" value="Subtilisin inhibitor-like"/>
    <property type="match status" value="1"/>
</dbReference>
<dbReference type="PRINTS" id="PR00294">
    <property type="entry name" value="SSBTLNINHBTR"/>
</dbReference>
<reference evidence="10" key="1">
    <citation type="journal article" date="2014" name="Int. J. Syst. Evol. Microbiol.">
        <title>Complete genome sequence of Corynebacterium casei LMG S-19264T (=DSM 44701T), isolated from a smear-ripened cheese.</title>
        <authorList>
            <consortium name="US DOE Joint Genome Institute (JGI-PGF)"/>
            <person name="Walter F."/>
            <person name="Albersmeier A."/>
            <person name="Kalinowski J."/>
            <person name="Ruckert C."/>
        </authorList>
    </citation>
    <scope>NUCLEOTIDE SEQUENCE</scope>
    <source>
        <strain evidence="10">CGMCC 4.7679</strain>
    </source>
</reference>
<dbReference type="EMBL" id="BNAV01000005">
    <property type="protein sequence ID" value="GHF61386.1"/>
    <property type="molecule type" value="Genomic_DNA"/>
</dbReference>
<dbReference type="Pfam" id="PF00720">
    <property type="entry name" value="SSI"/>
    <property type="match status" value="1"/>
</dbReference>
<evidence type="ECO:0000256" key="4">
    <source>
        <dbReference type="ARBA" id="ARBA00022525"/>
    </source>
</evidence>
<evidence type="ECO:0000256" key="2">
    <source>
        <dbReference type="ARBA" id="ARBA00010472"/>
    </source>
</evidence>
<accession>A0A8H9IYR5</accession>
<keyword evidence="7" id="KW-1015">Disulfide bond</keyword>
<keyword evidence="11" id="KW-1185">Reference proteome</keyword>
<comment type="subunit">
    <text evidence="3">Homodimer.</text>
</comment>
<protein>
    <recommendedName>
        <fullName evidence="9">Subtilisin inhibitor domain-containing protein</fullName>
    </recommendedName>
</protein>
<name>A0A8H9IYR5_9PSEU</name>
<dbReference type="InterPro" id="IPR000691">
    <property type="entry name" value="Prot_inh_I16_SSI"/>
</dbReference>
<comment type="subcellular location">
    <subcellularLocation>
        <location evidence="1">Secreted</location>
    </subcellularLocation>
</comment>
<proteinExistence type="inferred from homology"/>
<evidence type="ECO:0000256" key="7">
    <source>
        <dbReference type="ARBA" id="ARBA00023157"/>
    </source>
</evidence>
<dbReference type="SUPFAM" id="SSF55399">
    <property type="entry name" value="Subtilisin inhibitor"/>
    <property type="match status" value="1"/>
</dbReference>
<comment type="similarity">
    <text evidence="2 8">Belongs to the protease inhibitor I16 (SSI) family.</text>
</comment>
<dbReference type="GO" id="GO:0004867">
    <property type="term" value="F:serine-type endopeptidase inhibitor activity"/>
    <property type="evidence" value="ECO:0007669"/>
    <property type="project" value="UniProtKB-KW"/>
</dbReference>
<keyword evidence="5 8" id="KW-0646">Protease inhibitor</keyword>
<dbReference type="GO" id="GO:0005576">
    <property type="term" value="C:extracellular region"/>
    <property type="evidence" value="ECO:0007669"/>
    <property type="project" value="UniProtKB-SubCell"/>
</dbReference>
<comment type="caution">
    <text evidence="10">The sequence shown here is derived from an EMBL/GenBank/DDBJ whole genome shotgun (WGS) entry which is preliminary data.</text>
</comment>
<feature type="domain" description="Subtilisin inhibitor" evidence="9">
    <location>
        <begin position="33"/>
        <end position="106"/>
    </location>
</feature>
<keyword evidence="4" id="KW-0964">Secreted</keyword>
<evidence type="ECO:0000256" key="5">
    <source>
        <dbReference type="ARBA" id="ARBA00022690"/>
    </source>
</evidence>
<dbReference type="InterPro" id="IPR023549">
    <property type="entry name" value="Subtilisin_inhibitor"/>
</dbReference>
<evidence type="ECO:0000259" key="9">
    <source>
        <dbReference type="Pfam" id="PF00720"/>
    </source>
</evidence>
<dbReference type="InterPro" id="IPR036819">
    <property type="entry name" value="Subtilisin_inhibitor-like_sf"/>
</dbReference>
<evidence type="ECO:0000256" key="6">
    <source>
        <dbReference type="ARBA" id="ARBA00022900"/>
    </source>
</evidence>
<evidence type="ECO:0000313" key="10">
    <source>
        <dbReference type="EMBL" id="GHF61386.1"/>
    </source>
</evidence>
<organism evidence="10 11">
    <name type="scientific">Amycolatopsis bartoniae</name>
    <dbReference type="NCBI Taxonomy" id="941986"/>
    <lineage>
        <taxon>Bacteria</taxon>
        <taxon>Bacillati</taxon>
        <taxon>Actinomycetota</taxon>
        <taxon>Actinomycetes</taxon>
        <taxon>Pseudonocardiales</taxon>
        <taxon>Pseudonocardiaceae</taxon>
        <taxon>Amycolatopsis</taxon>
    </lineage>
</organism>
<evidence type="ECO:0000256" key="3">
    <source>
        <dbReference type="ARBA" id="ARBA00011738"/>
    </source>
</evidence>
<sequence length="121" mass="12677">MPFSTVVPAMVSVLALAHPSPAESTFTLSVRTESGALSSVTLECGPAGGSHPHADRACRTLDSVDGDFGRLPKEEILCPMIYAPVTATATGHWHGRPVVFSRGYQNRCAANAGTASVFDFS</sequence>
<evidence type="ECO:0000256" key="1">
    <source>
        <dbReference type="ARBA" id="ARBA00004613"/>
    </source>
</evidence>
<evidence type="ECO:0000256" key="8">
    <source>
        <dbReference type="RuleBase" id="RU003471"/>
    </source>
</evidence>
<dbReference type="OrthoDB" id="4567948at2"/>
<dbReference type="Proteomes" id="UP000658656">
    <property type="component" value="Unassembled WGS sequence"/>
</dbReference>
<evidence type="ECO:0000313" key="11">
    <source>
        <dbReference type="Proteomes" id="UP000658656"/>
    </source>
</evidence>
<keyword evidence="6 8" id="KW-0722">Serine protease inhibitor</keyword>